<organism evidence="2">
    <name type="scientific">hydrothermal vent metagenome</name>
    <dbReference type="NCBI Taxonomy" id="652676"/>
    <lineage>
        <taxon>unclassified sequences</taxon>
        <taxon>metagenomes</taxon>
        <taxon>ecological metagenomes</taxon>
    </lineage>
</organism>
<dbReference type="InterPro" id="IPR046532">
    <property type="entry name" value="DUF6597"/>
</dbReference>
<dbReference type="AlphaFoldDB" id="A0A3B0RR82"/>
<feature type="domain" description="DUF6597" evidence="1">
    <location>
        <begin position="25"/>
        <end position="129"/>
    </location>
</feature>
<protein>
    <recommendedName>
        <fullName evidence="1">DUF6597 domain-containing protein</fullName>
    </recommendedName>
</protein>
<reference evidence="2" key="1">
    <citation type="submission" date="2018-06" db="EMBL/GenBank/DDBJ databases">
        <authorList>
            <person name="Zhirakovskaya E."/>
        </authorList>
    </citation>
    <scope>NUCLEOTIDE SEQUENCE</scope>
</reference>
<proteinExistence type="predicted"/>
<evidence type="ECO:0000259" key="1">
    <source>
        <dbReference type="Pfam" id="PF20240"/>
    </source>
</evidence>
<dbReference type="EMBL" id="UOEH01000179">
    <property type="protein sequence ID" value="VAV95900.1"/>
    <property type="molecule type" value="Genomic_DNA"/>
</dbReference>
<gene>
    <name evidence="2" type="ORF">MNBD_ALPHA05-555</name>
</gene>
<evidence type="ECO:0000313" key="2">
    <source>
        <dbReference type="EMBL" id="VAV95900.1"/>
    </source>
</evidence>
<accession>A0A3B0RR82</accession>
<dbReference type="Pfam" id="PF20240">
    <property type="entry name" value="DUF6597"/>
    <property type="match status" value="1"/>
</dbReference>
<feature type="non-terminal residue" evidence="2">
    <location>
        <position position="190"/>
    </location>
</feature>
<name>A0A3B0RR82_9ZZZZ</name>
<sequence length="190" mass="21437">MKKPFLLPTLQYYSAIMRIEMELQYYLPRADLRDCVRAYYYFATDVAAVQPLCAELGNIRILLNGSGDLYMPGADEPTRITSTFLIGPTMGAYTMHADAGTRVFGIGIRPRGWIRLFSINAYEAADKVFDLSDVARRVAGAVLEEVHKAGDARAMAEICDDYFAALLERRAKRTIPYPQAIEDWLLHDET</sequence>